<reference evidence="2" key="2">
    <citation type="submission" date="2025-08" db="UniProtKB">
        <authorList>
            <consortium name="RefSeq"/>
        </authorList>
    </citation>
    <scope>IDENTIFICATION</scope>
    <source>
        <tissue evidence="2">Leaf</tissue>
    </source>
</reference>
<dbReference type="STRING" id="4097.A0A1S4A0W5"/>
<dbReference type="InterPro" id="IPR036691">
    <property type="entry name" value="Endo/exonu/phosph_ase_sf"/>
</dbReference>
<reference evidence="1" key="1">
    <citation type="journal article" date="2014" name="Nat. Commun.">
        <title>The tobacco genome sequence and its comparison with those of tomato and potato.</title>
        <authorList>
            <person name="Sierro N."/>
            <person name="Battey J.N."/>
            <person name="Ouadi S."/>
            <person name="Bakaher N."/>
            <person name="Bovet L."/>
            <person name="Willig A."/>
            <person name="Goepfert S."/>
            <person name="Peitsch M.C."/>
            <person name="Ivanov N.V."/>
        </authorList>
    </citation>
    <scope>NUCLEOTIDE SEQUENCE [LARGE SCALE GENOMIC DNA]</scope>
</reference>
<dbReference type="PANTHER" id="PTHR33710:SF79">
    <property type="entry name" value="OS06G0205337 PROTEIN"/>
    <property type="match status" value="1"/>
</dbReference>
<dbReference type="RefSeq" id="XP_016470206.1">
    <property type="nucleotide sequence ID" value="XM_016614720.1"/>
</dbReference>
<dbReference type="RefSeq" id="XP_016470206.2">
    <property type="nucleotide sequence ID" value="XM_016614720.2"/>
</dbReference>
<organism evidence="1 2">
    <name type="scientific">Nicotiana tabacum</name>
    <name type="common">Common tobacco</name>
    <dbReference type="NCBI Taxonomy" id="4097"/>
    <lineage>
        <taxon>Eukaryota</taxon>
        <taxon>Viridiplantae</taxon>
        <taxon>Streptophyta</taxon>
        <taxon>Embryophyta</taxon>
        <taxon>Tracheophyta</taxon>
        <taxon>Spermatophyta</taxon>
        <taxon>Magnoliopsida</taxon>
        <taxon>eudicotyledons</taxon>
        <taxon>Gunneridae</taxon>
        <taxon>Pentapetalae</taxon>
        <taxon>asterids</taxon>
        <taxon>lamiids</taxon>
        <taxon>Solanales</taxon>
        <taxon>Solanaceae</taxon>
        <taxon>Nicotianoideae</taxon>
        <taxon>Nicotianeae</taxon>
        <taxon>Nicotiana</taxon>
    </lineage>
</organism>
<evidence type="ECO:0000313" key="2">
    <source>
        <dbReference type="RefSeq" id="XP_016470206.2"/>
    </source>
</evidence>
<dbReference type="KEGG" id="nta:107792498"/>
<evidence type="ECO:0000313" key="1">
    <source>
        <dbReference type="Proteomes" id="UP000790787"/>
    </source>
</evidence>
<protein>
    <submittedName>
        <fullName evidence="2">Uncharacterized protein LOC107792498</fullName>
    </submittedName>
</protein>
<dbReference type="OrthoDB" id="1301789at2759"/>
<dbReference type="GeneID" id="107792498"/>
<dbReference type="SUPFAM" id="SSF56219">
    <property type="entry name" value="DNase I-like"/>
    <property type="match status" value="1"/>
</dbReference>
<sequence>MNAMIWNIRFKTQRAFERLILMHREHKFQFIGSMEPKQQRKKLEKYRRKIDFPLAISNVSNKIWAFFSERFEVTVVMDMVQQLTLKVFDIEDQQEFYLTMVYAKCDAIERTELWDSLYALGSDMNLPWIVGGDFNVIWDKEEKFGGLPVHINEVDDFRHCIDTSNLFYLGFKGSIYTWWNGRAEENCIFKRLDRCLANLEFQNLWPGIEVEHLTKIGSDHSPLLIKLSPEVAPIKKSFRFLNFWLKHESFHEVVRQNWQADCFANPFTMFNHKLKKLKKVLSIWSKATYGDIFQKLSSLEEVVKVHEAQFVLRPTLQNRERLQRVQADLFKVMALEEEYWKQKSGMAWFQNGDRNTKFIHAQVRGRRKCLQLKRIQASNGMWLEEQETIAEEAVRVFTAQFHEDAMTNNFDIIDHIPQLITPEQNLDLIRQPTCEEVKQAVLD</sequence>
<dbReference type="PANTHER" id="PTHR33710">
    <property type="entry name" value="BNAC02G09200D PROTEIN"/>
    <property type="match status" value="1"/>
</dbReference>
<dbReference type="Proteomes" id="UP000790787">
    <property type="component" value="Chromosome 6"/>
</dbReference>
<name>A0A1S4A0W5_TOBAC</name>
<dbReference type="PaxDb" id="4097-A0A1S4A0W5"/>
<dbReference type="Gene3D" id="3.60.10.10">
    <property type="entry name" value="Endonuclease/exonuclease/phosphatase"/>
    <property type="match status" value="1"/>
</dbReference>
<keyword evidence="1" id="KW-1185">Reference proteome</keyword>
<proteinExistence type="predicted"/>
<accession>A0A1S4A0W5</accession>
<gene>
    <name evidence="2" type="primary">LOC107792498</name>
</gene>
<dbReference type="AlphaFoldDB" id="A0A1S4A0W5"/>